<dbReference type="SMART" id="SM00490">
    <property type="entry name" value="HELICc"/>
    <property type="match status" value="1"/>
</dbReference>
<evidence type="ECO:0000256" key="6">
    <source>
        <dbReference type="ARBA" id="ARBA00022840"/>
    </source>
</evidence>
<evidence type="ECO:0000256" key="12">
    <source>
        <dbReference type="ARBA" id="ARBA00044550"/>
    </source>
</evidence>
<dbReference type="EMBL" id="VJWX01000213">
    <property type="protein sequence ID" value="TVT45379.1"/>
    <property type="molecule type" value="Genomic_DNA"/>
</dbReference>
<dbReference type="InterPro" id="IPR027417">
    <property type="entry name" value="P-loop_NTPase"/>
</dbReference>
<evidence type="ECO:0000256" key="1">
    <source>
        <dbReference type="ARBA" id="ARBA00005446"/>
    </source>
</evidence>
<evidence type="ECO:0000313" key="15">
    <source>
        <dbReference type="EMBL" id="TVT45379.1"/>
    </source>
</evidence>
<keyword evidence="16" id="KW-1185">Reference proteome</keyword>
<dbReference type="InterPro" id="IPR002464">
    <property type="entry name" value="DNA/RNA_helicase_DEAH_CS"/>
</dbReference>
<dbReference type="Pfam" id="PF00270">
    <property type="entry name" value="DEAD"/>
    <property type="match status" value="1"/>
</dbReference>
<feature type="domain" description="Helicase C-terminal" evidence="14">
    <location>
        <begin position="224"/>
        <end position="366"/>
    </location>
</feature>
<dbReference type="RefSeq" id="WP_144590346.1">
    <property type="nucleotide sequence ID" value="NZ_VJWX01000213.1"/>
</dbReference>
<evidence type="ECO:0000256" key="7">
    <source>
        <dbReference type="ARBA" id="ARBA00023125"/>
    </source>
</evidence>
<comment type="catalytic activity">
    <reaction evidence="9">
        <text>Couples ATP hydrolysis with the unwinding of duplex DNA by translocating in the 3'-5' direction.</text>
        <dbReference type="EC" id="5.6.2.4"/>
    </reaction>
</comment>
<dbReference type="Proteomes" id="UP000320011">
    <property type="component" value="Unassembled WGS sequence"/>
</dbReference>
<keyword evidence="4" id="KW-0378">Hydrolase</keyword>
<proteinExistence type="inferred from homology"/>
<dbReference type="PROSITE" id="PS51192">
    <property type="entry name" value="HELICASE_ATP_BIND_1"/>
    <property type="match status" value="1"/>
</dbReference>
<dbReference type="Gene3D" id="1.10.10.10">
    <property type="entry name" value="Winged helix-like DNA-binding domain superfamily/Winged helix DNA-binding domain"/>
    <property type="match status" value="1"/>
</dbReference>
<reference evidence="15 16" key="1">
    <citation type="submission" date="2019-07" db="EMBL/GenBank/DDBJ databases">
        <authorList>
            <person name="Duangmal K."/>
            <person name="Teo W.F.A."/>
        </authorList>
    </citation>
    <scope>NUCLEOTIDE SEQUENCE [LARGE SCALE GENOMIC DNA]</scope>
    <source>
        <strain evidence="15 16">TBRC 6029</strain>
    </source>
</reference>
<evidence type="ECO:0000256" key="10">
    <source>
        <dbReference type="ARBA" id="ARBA00034808"/>
    </source>
</evidence>
<evidence type="ECO:0000256" key="5">
    <source>
        <dbReference type="ARBA" id="ARBA00022806"/>
    </source>
</evidence>
<evidence type="ECO:0000259" key="14">
    <source>
        <dbReference type="PROSITE" id="PS51194"/>
    </source>
</evidence>
<dbReference type="GO" id="GO:0006281">
    <property type="term" value="P:DNA repair"/>
    <property type="evidence" value="ECO:0007669"/>
    <property type="project" value="TreeGrafter"/>
</dbReference>
<evidence type="ECO:0000256" key="4">
    <source>
        <dbReference type="ARBA" id="ARBA00022801"/>
    </source>
</evidence>
<gene>
    <name evidence="15" type="ORF">FNH05_20610</name>
</gene>
<reference evidence="15 16" key="2">
    <citation type="submission" date="2019-08" db="EMBL/GenBank/DDBJ databases">
        <title>Amycolatopsis acidicola sp. nov., isolated from peat swamp forest soil.</title>
        <authorList>
            <person name="Srisuk N."/>
        </authorList>
    </citation>
    <scope>NUCLEOTIDE SEQUENCE [LARGE SCALE GENOMIC DNA]</scope>
    <source>
        <strain evidence="15 16">TBRC 6029</strain>
    </source>
</reference>
<dbReference type="CDD" id="cd17920">
    <property type="entry name" value="DEXHc_RecQ"/>
    <property type="match status" value="1"/>
</dbReference>
<dbReference type="GO" id="GO:0043138">
    <property type="term" value="F:3'-5' DNA helicase activity"/>
    <property type="evidence" value="ECO:0007669"/>
    <property type="project" value="UniProtKB-EC"/>
</dbReference>
<evidence type="ECO:0000313" key="16">
    <source>
        <dbReference type="Proteomes" id="UP000320011"/>
    </source>
</evidence>
<keyword evidence="6" id="KW-0067">ATP-binding</keyword>
<dbReference type="NCBIfam" id="TIGR00614">
    <property type="entry name" value="recQ_fam"/>
    <property type="match status" value="1"/>
</dbReference>
<protein>
    <recommendedName>
        <fullName evidence="11">ATP-dependent DNA helicase RecQ</fullName>
        <ecNumber evidence="10">5.6.2.4</ecNumber>
    </recommendedName>
    <alternativeName>
        <fullName evidence="12">DNA 3'-5' helicase RecQ</fullName>
    </alternativeName>
</protein>
<keyword evidence="5 15" id="KW-0347">Helicase</keyword>
<sequence>MSTREKLQSAAAKTFGWSQLRPEQRTAMEHLVEGRDVLVVLPTGAGKSAIYQVPGLLLPGPTLVVSPLTALQRDQVAAIAESRAPEAVAINSAQAAKVTERAWDAVDTGEAEYLFLAPEQLAKEEVLRQLDEVAPSLFVVDEAHCVSVWGHDFRPDYLRLSEVIERLGHPRVLALTATADGPVRDDIVRHLGMRDPVHVIAGFDRPNLHLAVRHAVDDKGKREGVVDWVTAAPKPGLVYTATRKDTERYAEALGDRAAAYHAGLKASERRRVHEGFMAGELDVVVATSAFGMGIDKPDVRFVAHASAPESLDSYYQQIGRAGRDGARADAMLFYRAEDLGLQRFLTSHRQDADGVREVAEAVREHEGAANPREIGDVVDQSRRRAMNNLNLLEQARLVSISPHGVAYRGDEAEDVAPRVAEIAEQRRRLDRSRVEMLREYAETRSCRRQFLLGYFGEALDKPCGFCDTCEAGTARGHTVGGKFAPGSEVRHERWGTGRVVHGEPDRVTVLFAEAGYRTVKPDHLHA</sequence>
<dbReference type="PANTHER" id="PTHR13710">
    <property type="entry name" value="DNA HELICASE RECQ FAMILY MEMBER"/>
    <property type="match status" value="1"/>
</dbReference>
<dbReference type="Gene3D" id="3.40.50.300">
    <property type="entry name" value="P-loop containing nucleotide triphosphate hydrolases"/>
    <property type="match status" value="2"/>
</dbReference>
<dbReference type="PROSITE" id="PS00690">
    <property type="entry name" value="DEAH_ATP_HELICASE"/>
    <property type="match status" value="1"/>
</dbReference>
<dbReference type="SUPFAM" id="SSF52540">
    <property type="entry name" value="P-loop containing nucleoside triphosphate hydrolases"/>
    <property type="match status" value="1"/>
</dbReference>
<feature type="domain" description="Helicase ATP-binding" evidence="13">
    <location>
        <begin position="28"/>
        <end position="197"/>
    </location>
</feature>
<keyword evidence="2" id="KW-0479">Metal-binding</keyword>
<dbReference type="GO" id="GO:0009378">
    <property type="term" value="F:four-way junction helicase activity"/>
    <property type="evidence" value="ECO:0007669"/>
    <property type="project" value="TreeGrafter"/>
</dbReference>
<dbReference type="SMART" id="SM00487">
    <property type="entry name" value="DEXDc"/>
    <property type="match status" value="1"/>
</dbReference>
<dbReference type="OrthoDB" id="9760034at2"/>
<comment type="caution">
    <text evidence="15">The sequence shown here is derived from an EMBL/GenBank/DDBJ whole genome shotgun (WGS) entry which is preliminary data.</text>
</comment>
<keyword evidence="7" id="KW-0238">DNA-binding</keyword>
<evidence type="ECO:0000259" key="13">
    <source>
        <dbReference type="PROSITE" id="PS51192"/>
    </source>
</evidence>
<dbReference type="GO" id="GO:0003677">
    <property type="term" value="F:DNA binding"/>
    <property type="evidence" value="ECO:0007669"/>
    <property type="project" value="UniProtKB-KW"/>
</dbReference>
<name>A0A558C9B2_9PSEU</name>
<keyword evidence="3" id="KW-0547">Nucleotide-binding</keyword>
<dbReference type="GO" id="GO:0006310">
    <property type="term" value="P:DNA recombination"/>
    <property type="evidence" value="ECO:0007669"/>
    <property type="project" value="InterPro"/>
</dbReference>
<organism evidence="15 16">
    <name type="scientific">Amycolatopsis rhizosphaerae</name>
    <dbReference type="NCBI Taxonomy" id="2053003"/>
    <lineage>
        <taxon>Bacteria</taxon>
        <taxon>Bacillati</taxon>
        <taxon>Actinomycetota</taxon>
        <taxon>Actinomycetes</taxon>
        <taxon>Pseudonocardiales</taxon>
        <taxon>Pseudonocardiaceae</taxon>
        <taxon>Amycolatopsis</taxon>
    </lineage>
</organism>
<dbReference type="InterPro" id="IPR004589">
    <property type="entry name" value="DNA_helicase_ATP-dep_RecQ"/>
</dbReference>
<dbReference type="Pfam" id="PF00271">
    <property type="entry name" value="Helicase_C"/>
    <property type="match status" value="1"/>
</dbReference>
<dbReference type="InterPro" id="IPR001650">
    <property type="entry name" value="Helicase_C-like"/>
</dbReference>
<dbReference type="InterPro" id="IPR036388">
    <property type="entry name" value="WH-like_DNA-bd_sf"/>
</dbReference>
<dbReference type="PROSITE" id="PS51194">
    <property type="entry name" value="HELICASE_CTER"/>
    <property type="match status" value="1"/>
</dbReference>
<evidence type="ECO:0000256" key="8">
    <source>
        <dbReference type="ARBA" id="ARBA00023235"/>
    </source>
</evidence>
<dbReference type="InterPro" id="IPR014001">
    <property type="entry name" value="Helicase_ATP-bd"/>
</dbReference>
<dbReference type="GO" id="GO:0005737">
    <property type="term" value="C:cytoplasm"/>
    <property type="evidence" value="ECO:0007669"/>
    <property type="project" value="TreeGrafter"/>
</dbReference>
<evidence type="ECO:0000256" key="3">
    <source>
        <dbReference type="ARBA" id="ARBA00022741"/>
    </source>
</evidence>
<evidence type="ECO:0000256" key="9">
    <source>
        <dbReference type="ARBA" id="ARBA00034617"/>
    </source>
</evidence>
<dbReference type="GO" id="GO:0030894">
    <property type="term" value="C:replisome"/>
    <property type="evidence" value="ECO:0007669"/>
    <property type="project" value="TreeGrafter"/>
</dbReference>
<dbReference type="GO" id="GO:0043590">
    <property type="term" value="C:bacterial nucleoid"/>
    <property type="evidence" value="ECO:0007669"/>
    <property type="project" value="TreeGrafter"/>
</dbReference>
<evidence type="ECO:0000256" key="2">
    <source>
        <dbReference type="ARBA" id="ARBA00022723"/>
    </source>
</evidence>
<dbReference type="AlphaFoldDB" id="A0A558C9B2"/>
<dbReference type="GO" id="GO:0046872">
    <property type="term" value="F:metal ion binding"/>
    <property type="evidence" value="ECO:0007669"/>
    <property type="project" value="UniProtKB-KW"/>
</dbReference>
<evidence type="ECO:0000256" key="11">
    <source>
        <dbReference type="ARBA" id="ARBA00044535"/>
    </source>
</evidence>
<dbReference type="InterPro" id="IPR032284">
    <property type="entry name" value="RecQ_Zn-bd"/>
</dbReference>
<dbReference type="Pfam" id="PF16124">
    <property type="entry name" value="RecQ_Zn_bind"/>
    <property type="match status" value="1"/>
</dbReference>
<dbReference type="InterPro" id="IPR011545">
    <property type="entry name" value="DEAD/DEAH_box_helicase_dom"/>
</dbReference>
<dbReference type="EC" id="5.6.2.4" evidence="10"/>
<dbReference type="PANTHER" id="PTHR13710:SF105">
    <property type="entry name" value="ATP-DEPENDENT DNA HELICASE Q1"/>
    <property type="match status" value="1"/>
</dbReference>
<accession>A0A558C9B2</accession>
<keyword evidence="8" id="KW-0413">Isomerase</keyword>
<dbReference type="GO" id="GO:0016787">
    <property type="term" value="F:hydrolase activity"/>
    <property type="evidence" value="ECO:0007669"/>
    <property type="project" value="UniProtKB-KW"/>
</dbReference>
<comment type="similarity">
    <text evidence="1">Belongs to the helicase family. RecQ subfamily.</text>
</comment>
<dbReference type="GO" id="GO:0005524">
    <property type="term" value="F:ATP binding"/>
    <property type="evidence" value="ECO:0007669"/>
    <property type="project" value="UniProtKB-KW"/>
</dbReference>